<dbReference type="EMBL" id="CAADRA010007515">
    <property type="protein sequence ID" value="VFU01784.1"/>
    <property type="molecule type" value="Genomic_DNA"/>
</dbReference>
<dbReference type="Proteomes" id="UP000332933">
    <property type="component" value="Unassembled WGS sequence"/>
</dbReference>
<dbReference type="GO" id="GO:0005737">
    <property type="term" value="C:cytoplasm"/>
    <property type="evidence" value="ECO:0007669"/>
    <property type="project" value="TreeGrafter"/>
</dbReference>
<protein>
    <submittedName>
        <fullName evidence="4">Aste57867_25155 protein</fullName>
    </submittedName>
</protein>
<dbReference type="AlphaFoldDB" id="A0A485LT32"/>
<dbReference type="SUPFAM" id="SSF53474">
    <property type="entry name" value="alpha/beta-Hydrolases"/>
    <property type="match status" value="1"/>
</dbReference>
<evidence type="ECO:0000313" key="5">
    <source>
        <dbReference type="Proteomes" id="UP000332933"/>
    </source>
</evidence>
<evidence type="ECO:0000313" key="4">
    <source>
        <dbReference type="EMBL" id="VFU01784.1"/>
    </source>
</evidence>
<keyword evidence="5" id="KW-1185">Reference proteome</keyword>
<sequence>MAALLRAAKATTEFVFVDGPYEVPYEPTSDEHIQRMSEMSEAESEELKQSVAQFAWWNFERKPDSDSYSYIGIEHALDYLDNIVRTQGPFDGVFGFSQGGICAAYMLARQAQGDTRFNFSFGVFSAAALMTDSKYKIEVDTPLSMPSLHIMGEQDELISIEKSRLLAAQFTNPTLLPHPGGHYIPTQKEPRTVWKTFFEEQVKVNAT</sequence>
<dbReference type="PANTHER" id="PTHR48070">
    <property type="entry name" value="ESTERASE OVCA2"/>
    <property type="match status" value="1"/>
</dbReference>
<dbReference type="OrthoDB" id="414698at2759"/>
<dbReference type="PANTHER" id="PTHR48070:SF6">
    <property type="entry name" value="ESTERASE OVCA2"/>
    <property type="match status" value="1"/>
</dbReference>
<dbReference type="InterPro" id="IPR005645">
    <property type="entry name" value="FSH-like_dom"/>
</dbReference>
<reference evidence="3" key="2">
    <citation type="submission" date="2019-06" db="EMBL/GenBank/DDBJ databases">
        <title>Genomics analysis of Aphanomyces spp. identifies a new class of oomycete effector associated with host adaptation.</title>
        <authorList>
            <person name="Gaulin E."/>
        </authorList>
    </citation>
    <scope>NUCLEOTIDE SEQUENCE</scope>
    <source>
        <strain evidence="3">CBS 578.67</strain>
    </source>
</reference>
<evidence type="ECO:0000259" key="2">
    <source>
        <dbReference type="Pfam" id="PF03959"/>
    </source>
</evidence>
<dbReference type="GO" id="GO:0005634">
    <property type="term" value="C:nucleus"/>
    <property type="evidence" value="ECO:0007669"/>
    <property type="project" value="TreeGrafter"/>
</dbReference>
<name>A0A485LT32_9STRA</name>
<dbReference type="InterPro" id="IPR029058">
    <property type="entry name" value="AB_hydrolase_fold"/>
</dbReference>
<dbReference type="EMBL" id="VJMH01007489">
    <property type="protein sequence ID" value="KAF0682752.1"/>
    <property type="molecule type" value="Genomic_DNA"/>
</dbReference>
<dbReference type="Gene3D" id="3.40.50.1820">
    <property type="entry name" value="alpha/beta hydrolase"/>
    <property type="match status" value="1"/>
</dbReference>
<dbReference type="Pfam" id="PF03959">
    <property type="entry name" value="FSH1"/>
    <property type="match status" value="1"/>
</dbReference>
<dbReference type="GO" id="GO:0016787">
    <property type="term" value="F:hydrolase activity"/>
    <property type="evidence" value="ECO:0007669"/>
    <property type="project" value="UniProtKB-KW"/>
</dbReference>
<dbReference type="InterPro" id="IPR050593">
    <property type="entry name" value="LovG"/>
</dbReference>
<evidence type="ECO:0000256" key="1">
    <source>
        <dbReference type="ARBA" id="ARBA00022801"/>
    </source>
</evidence>
<gene>
    <name evidence="4" type="primary">Aste57867_25155</name>
    <name evidence="3" type="ORF">As57867_025077</name>
    <name evidence="4" type="ORF">ASTE57867_25155</name>
</gene>
<proteinExistence type="predicted"/>
<feature type="domain" description="Serine hydrolase" evidence="2">
    <location>
        <begin position="8"/>
        <end position="189"/>
    </location>
</feature>
<accession>A0A485LT32</accession>
<reference evidence="4 5" key="1">
    <citation type="submission" date="2019-03" db="EMBL/GenBank/DDBJ databases">
        <authorList>
            <person name="Gaulin E."/>
            <person name="Dumas B."/>
        </authorList>
    </citation>
    <scope>NUCLEOTIDE SEQUENCE [LARGE SCALE GENOMIC DNA]</scope>
    <source>
        <strain evidence="4">CBS 568.67</strain>
    </source>
</reference>
<keyword evidence="1" id="KW-0378">Hydrolase</keyword>
<evidence type="ECO:0000313" key="3">
    <source>
        <dbReference type="EMBL" id="KAF0682752.1"/>
    </source>
</evidence>
<organism evidence="4 5">
    <name type="scientific">Aphanomyces stellatus</name>
    <dbReference type="NCBI Taxonomy" id="120398"/>
    <lineage>
        <taxon>Eukaryota</taxon>
        <taxon>Sar</taxon>
        <taxon>Stramenopiles</taxon>
        <taxon>Oomycota</taxon>
        <taxon>Saprolegniomycetes</taxon>
        <taxon>Saprolegniales</taxon>
        <taxon>Verrucalvaceae</taxon>
        <taxon>Aphanomyces</taxon>
    </lineage>
</organism>